<evidence type="ECO:0000256" key="2">
    <source>
        <dbReference type="RuleBase" id="RU000363"/>
    </source>
</evidence>
<keyword evidence="4" id="KW-1185">Reference proteome</keyword>
<dbReference type="RefSeq" id="WP_209746239.1">
    <property type="nucleotide sequence ID" value="NZ_JBHSMH010000090.1"/>
</dbReference>
<evidence type="ECO:0000313" key="4">
    <source>
        <dbReference type="Proteomes" id="UP001596105"/>
    </source>
</evidence>
<reference evidence="4" key="1">
    <citation type="journal article" date="2019" name="Int. J. Syst. Evol. Microbiol.">
        <title>The Global Catalogue of Microorganisms (GCM) 10K type strain sequencing project: providing services to taxonomists for standard genome sequencing and annotation.</title>
        <authorList>
            <consortium name="The Broad Institute Genomics Platform"/>
            <consortium name="The Broad Institute Genome Sequencing Center for Infectious Disease"/>
            <person name="Wu L."/>
            <person name="Ma J."/>
        </authorList>
    </citation>
    <scope>NUCLEOTIDE SEQUENCE [LARGE SCALE GENOMIC DNA]</scope>
    <source>
        <strain evidence="4">CCUG 57113</strain>
    </source>
</reference>
<dbReference type="CDD" id="cd05233">
    <property type="entry name" value="SDR_c"/>
    <property type="match status" value="1"/>
</dbReference>
<dbReference type="PANTHER" id="PTHR42879">
    <property type="entry name" value="3-OXOACYL-(ACYL-CARRIER-PROTEIN) REDUCTASE"/>
    <property type="match status" value="1"/>
</dbReference>
<dbReference type="InterPro" id="IPR036291">
    <property type="entry name" value="NAD(P)-bd_dom_sf"/>
</dbReference>
<dbReference type="PRINTS" id="PR00081">
    <property type="entry name" value="GDHRDH"/>
</dbReference>
<evidence type="ECO:0000313" key="3">
    <source>
        <dbReference type="EMBL" id="MFC5471199.1"/>
    </source>
</evidence>
<gene>
    <name evidence="3" type="ORF">ACFPPD_21150</name>
</gene>
<dbReference type="Proteomes" id="UP001596105">
    <property type="component" value="Unassembled WGS sequence"/>
</dbReference>
<dbReference type="InterPro" id="IPR002347">
    <property type="entry name" value="SDR_fam"/>
</dbReference>
<accession>A0ABW0LZE9</accession>
<dbReference type="PROSITE" id="PS00061">
    <property type="entry name" value="ADH_SHORT"/>
    <property type="match status" value="1"/>
</dbReference>
<dbReference type="EMBL" id="JBHSMH010000090">
    <property type="protein sequence ID" value="MFC5471199.1"/>
    <property type="molecule type" value="Genomic_DNA"/>
</dbReference>
<sequence length="226" mass="24109">MSLLKNRVAIVTGAGTGLGRATAIQLATAGAEVVLVGRRREKLDEVARIIEQSNGRSIVIPTDVTNPDEVGRLREQVLAHSGRVDVLINNAGGTGAYSLIHDMTYPIWDSILRLNLYSAFVVTNAILPIMREQQFGRIVSITSGLANFAYERFGAYSAAKAGLEALMRTVAVEEAKNGILVNLFDPGNLKTEQNPHGTGDPATVVDKIVTLATLPADGFNGQVVKA</sequence>
<dbReference type="SUPFAM" id="SSF51735">
    <property type="entry name" value="NAD(P)-binding Rossmann-fold domains"/>
    <property type="match status" value="1"/>
</dbReference>
<name>A0ABW0LZE9_9BACL</name>
<proteinExistence type="inferred from homology"/>
<dbReference type="EC" id="1.1.1.-" evidence="3"/>
<keyword evidence="3" id="KW-0560">Oxidoreductase</keyword>
<evidence type="ECO:0000256" key="1">
    <source>
        <dbReference type="ARBA" id="ARBA00006484"/>
    </source>
</evidence>
<protein>
    <submittedName>
        <fullName evidence="3">SDR family NAD(P)-dependent oxidoreductase</fullName>
        <ecNumber evidence="3">1.1.1.-</ecNumber>
    </submittedName>
</protein>
<dbReference type="PRINTS" id="PR00080">
    <property type="entry name" value="SDRFAMILY"/>
</dbReference>
<dbReference type="InterPro" id="IPR050259">
    <property type="entry name" value="SDR"/>
</dbReference>
<dbReference type="Gene3D" id="3.40.50.720">
    <property type="entry name" value="NAD(P)-binding Rossmann-like Domain"/>
    <property type="match status" value="1"/>
</dbReference>
<dbReference type="GO" id="GO:0016491">
    <property type="term" value="F:oxidoreductase activity"/>
    <property type="evidence" value="ECO:0007669"/>
    <property type="project" value="UniProtKB-KW"/>
</dbReference>
<dbReference type="Pfam" id="PF00106">
    <property type="entry name" value="adh_short"/>
    <property type="match status" value="1"/>
</dbReference>
<dbReference type="InterPro" id="IPR020904">
    <property type="entry name" value="Sc_DH/Rdtase_CS"/>
</dbReference>
<comment type="similarity">
    <text evidence="1 2">Belongs to the short-chain dehydrogenases/reductases (SDR) family.</text>
</comment>
<comment type="caution">
    <text evidence="3">The sequence shown here is derived from an EMBL/GenBank/DDBJ whole genome shotgun (WGS) entry which is preliminary data.</text>
</comment>
<organism evidence="3 4">
    <name type="scientific">Cohnella suwonensis</name>
    <dbReference type="NCBI Taxonomy" id="696072"/>
    <lineage>
        <taxon>Bacteria</taxon>
        <taxon>Bacillati</taxon>
        <taxon>Bacillota</taxon>
        <taxon>Bacilli</taxon>
        <taxon>Bacillales</taxon>
        <taxon>Paenibacillaceae</taxon>
        <taxon>Cohnella</taxon>
    </lineage>
</organism>